<comment type="caution">
    <text evidence="3">The sequence shown here is derived from an EMBL/GenBank/DDBJ whole genome shotgun (WGS) entry which is preliminary data.</text>
</comment>
<reference evidence="3 4" key="1">
    <citation type="submission" date="2019-10" db="EMBL/GenBank/DDBJ databases">
        <title>Two novel species isolated from a subtropical stream in China.</title>
        <authorList>
            <person name="Lu H."/>
        </authorList>
    </citation>
    <scope>NUCLEOTIDE SEQUENCE [LARGE SCALE GENOMIC DNA]</scope>
    <source>
        <strain evidence="3 4">FT29W</strain>
    </source>
</reference>
<dbReference type="SMART" id="SM00943">
    <property type="entry name" value="Prim-Pol"/>
    <property type="match status" value="2"/>
</dbReference>
<evidence type="ECO:0000259" key="2">
    <source>
        <dbReference type="SMART" id="SM00943"/>
    </source>
</evidence>
<feature type="domain" description="Primase C-terminal 1" evidence="1">
    <location>
        <begin position="482"/>
        <end position="548"/>
    </location>
</feature>
<dbReference type="SUPFAM" id="SSF56747">
    <property type="entry name" value="Prim-pol domain"/>
    <property type="match status" value="1"/>
</dbReference>
<dbReference type="Pfam" id="PF09250">
    <property type="entry name" value="Prim-Pol"/>
    <property type="match status" value="2"/>
</dbReference>
<organism evidence="3 4">
    <name type="scientific">Rugamonas aquatica</name>
    <dbReference type="NCBI Taxonomy" id="2743357"/>
    <lineage>
        <taxon>Bacteria</taxon>
        <taxon>Pseudomonadati</taxon>
        <taxon>Pseudomonadota</taxon>
        <taxon>Betaproteobacteria</taxon>
        <taxon>Burkholderiales</taxon>
        <taxon>Oxalobacteraceae</taxon>
        <taxon>Telluria group</taxon>
        <taxon>Rugamonas</taxon>
    </lineage>
</organism>
<dbReference type="Pfam" id="PF08708">
    <property type="entry name" value="PriCT_1"/>
    <property type="match status" value="1"/>
</dbReference>
<dbReference type="InterPro" id="IPR015330">
    <property type="entry name" value="DNA_primase/pol_bifunc_N"/>
</dbReference>
<dbReference type="InterPro" id="IPR014820">
    <property type="entry name" value="PriCT_1"/>
</dbReference>
<proteinExistence type="predicted"/>
<evidence type="ECO:0000313" key="3">
    <source>
        <dbReference type="EMBL" id="MQA38626.1"/>
    </source>
</evidence>
<accession>A0A6A7N0W1</accession>
<gene>
    <name evidence="3" type="ORF">GEV02_10725</name>
</gene>
<name>A0A6A7N0W1_9BURK</name>
<keyword evidence="4" id="KW-1185">Reference proteome</keyword>
<dbReference type="InterPro" id="IPR025048">
    <property type="entry name" value="DUF3987"/>
</dbReference>
<dbReference type="Proteomes" id="UP000440498">
    <property type="component" value="Unassembled WGS sequence"/>
</dbReference>
<feature type="domain" description="DNA primase/polymerase bifunctional N-terminal" evidence="2">
    <location>
        <begin position="297"/>
        <end position="459"/>
    </location>
</feature>
<protein>
    <submittedName>
        <fullName evidence="3">DUF3987 domain-containing protein</fullName>
    </submittedName>
</protein>
<dbReference type="EMBL" id="WHUG01000003">
    <property type="protein sequence ID" value="MQA38626.1"/>
    <property type="molecule type" value="Genomic_DNA"/>
</dbReference>
<feature type="domain" description="DNA primase/polymerase bifunctional N-terminal" evidence="2">
    <location>
        <begin position="55"/>
        <end position="229"/>
    </location>
</feature>
<sequence length="1007" mass="108126">MLRGRADPPHPNQWPPGVVCRCDPPPDGRGGHSMIAEAIKLPPPLRAANPVLDYALAYAKRGWSVYPINGITDGKCDCGHDHPAVHNGAHPCSYFTHLTSTCDPAIILGWVEKWPNMNFAVATGRKQEGSDYVLVAVEVPADGLLGEEAMAQVAAKINGSFRTCGQVLTPNGTRHVYIEVTAEQDLNFGRIQNAKIHAKNGSVMGAGSLHQSGATYQWEGQSLPAVTVIAGSAHLSVTSKMTATAMVVNTSAAVRAEEQKPIEDDAIASYVPDAACTDFQAIGQDVTMRIAVNRAIAAEYMTAGFKLCRIATGTKGPKTKNWQDSPITLDQVTHEGLGLIHALSGTCAIDLDNFESAVAWFEARNIDLLALLAADDAVQIKSGQPNRGKLVYRLPRGIAPLEIVQVKNHDGSMLIEFRSASVKGCQDVLPPTIHPTTGKPYEWAGAGDFKNLPELPPAVLALWQSMLVTKAAMNSPAKPAAAPVGYRIPEGGRNNALFKLGGNMARLGLLPESIRAALNIENQHRCKQPLPENEVDRIAKSAATNSYGAKEAAGHMSDADFDNEALELAEKAVVEADMASNVIDSTVKVELPGVMRDIAAWSARTARTVQPAFEQCTALAACSSVLARDFIGSSGSHTNTYTIVVGPSGSGKENALSTVIKILDAYDPVRRAGKPASDTAVLTVMGRNPASTFVMDELGEVLQSVFAPSAASYQARIGTTFMDLYTKGGENYRGTEYGIQDSKKVNGRERTDLSSPCPSIFGATTAVTLFKGMSDDVIGSGFLPRILYFRAPDKIPMPNFDRANEPIPESVIAWLTAIKDRVEKHAQAIKEKGDLIGAATHRYQPIMVPYSAAAARLVRQAQLHIVDRRNACVDELESTMLTRTVENASRVALTLALATAPWAEEVDAEHFKAALAIVINATNAFMADIRSHLFGSKHAKIETLAYTQIVAHFKKHGKPITEGILVDRCKVYGAAALKDREQAMKALEGQGKVTIKNGRSRAYLPRG</sequence>
<dbReference type="AlphaFoldDB" id="A0A6A7N0W1"/>
<dbReference type="Pfam" id="PF13148">
    <property type="entry name" value="DUF3987"/>
    <property type="match status" value="1"/>
</dbReference>
<evidence type="ECO:0000259" key="1">
    <source>
        <dbReference type="SMART" id="SM00942"/>
    </source>
</evidence>
<dbReference type="SMART" id="SM00942">
    <property type="entry name" value="PriCT_1"/>
    <property type="match status" value="1"/>
</dbReference>
<evidence type="ECO:0000313" key="4">
    <source>
        <dbReference type="Proteomes" id="UP000440498"/>
    </source>
</evidence>